<dbReference type="Pfam" id="PF13229">
    <property type="entry name" value="Beta_helix"/>
    <property type="match status" value="1"/>
</dbReference>
<dbReference type="PANTHER" id="PTHR22990">
    <property type="entry name" value="F-BOX ONLY PROTEIN"/>
    <property type="match status" value="1"/>
</dbReference>
<dbReference type="InterPro" id="IPR012334">
    <property type="entry name" value="Pectin_lyas_fold"/>
</dbReference>
<evidence type="ECO:0000313" key="6">
    <source>
        <dbReference type="EMBL" id="SDV04404.1"/>
    </source>
</evidence>
<evidence type="ECO:0000313" key="7">
    <source>
        <dbReference type="Proteomes" id="UP000198825"/>
    </source>
</evidence>
<evidence type="ECO:0000259" key="4">
    <source>
        <dbReference type="Pfam" id="PF07602"/>
    </source>
</evidence>
<evidence type="ECO:0008006" key="8">
    <source>
        <dbReference type="Google" id="ProtNLM"/>
    </source>
</evidence>
<evidence type="ECO:0000256" key="1">
    <source>
        <dbReference type="ARBA" id="ARBA00022737"/>
    </source>
</evidence>
<dbReference type="Proteomes" id="UP000198825">
    <property type="component" value="Chromosome I"/>
</dbReference>
<dbReference type="InterPro" id="IPR011050">
    <property type="entry name" value="Pectin_lyase_fold/virulence"/>
</dbReference>
<dbReference type="PANTHER" id="PTHR22990:SF15">
    <property type="entry name" value="F-BOX ONLY PROTEIN 10"/>
    <property type="match status" value="1"/>
</dbReference>
<dbReference type="InterPro" id="IPR011459">
    <property type="entry name" value="DUF1565"/>
</dbReference>
<reference evidence="7" key="1">
    <citation type="submission" date="2016-10" db="EMBL/GenBank/DDBJ databases">
        <authorList>
            <person name="Varghese N."/>
            <person name="Submissions S."/>
        </authorList>
    </citation>
    <scope>NUCLEOTIDE SEQUENCE [LARGE SCALE GENOMIC DNA]</scope>
    <source>
        <strain evidence="7">DSM 21743</strain>
    </source>
</reference>
<dbReference type="InterPro" id="IPR039448">
    <property type="entry name" value="Beta_helix"/>
</dbReference>
<dbReference type="Pfam" id="PF07602">
    <property type="entry name" value="DUF1565"/>
    <property type="match status" value="1"/>
</dbReference>
<protein>
    <recommendedName>
        <fullName evidence="8">Parallel beta-helix repeat (Two copies)</fullName>
    </recommendedName>
</protein>
<keyword evidence="3" id="KW-0732">Signal</keyword>
<sequence length="854" mass="88467">MNTLVTHAQTQSRRIVAAAVSAALLAIAAPVAAQAADTAPLAQDGFDRTTSSGWGTAPTGGSWSVIGGSGSSTAGSAATVKDIQAGRSLRANLAGVKAGDVDVSSAFRVPSAKEFYFSVEGRRQADGAAYRGRARIAANGELKTDVVRVTAAGEKVLAMDTTGMEVAPGQDVSVELEVTGTSPVTVKTRTWLSGGTVPAWAVAYTDTADNRITGAGSVGLWAYNTPGNNPISVSATEFSSSAVDTTPPPTPTPTPTPTGTPTAPTDPTTSPSPTGSPSTPTNGTEGSGEPEAPLPMPTRGSLPIGQASYPVAAGAVFVSPSGSDTAAGTQAAPLATVTKALSKVKSGGQVVLRGGTYREYFIVPPGKDVAIQNYPGEAVWFDGSSPVTGFKASGSHWAVSGWTAQFDSSPTYTKGEPDGTTAGWQFINPAKPMAAHPDAVWVDGVEQAQVGSTSALKPGTFYVDYATKKLYLGSDPAGKKVEASTMAQAVSLRAPGTVLRGLGFRRFADSVWMQGVITSYYTNQTIENVVVQDPATAGIGLFKEGSTIRNVTITGAGQIALQASYADGLMVDNVLIDHANDEGFNPAPSAGGFKVTTTRGITLKNSEIRNTTGNQFWTDQSTYDINVLNNYLHDGSRWGIVLEISSTATVAGNVIANNAHDGVMVSDTDKVNIWNNTIVGNKRAAIALVQDSRRIEQLSVSGHDKRRPQPDLTMPWITRGTTVGNNIMTGGSTDGADPILRVSSWEKVFDGNEMLASSNGNVFSQTAVGAPKYVTIWSRKGANAPSYATMFNYTTATGQDKASYNHIGASPVDSSYRPVADVKAQLAAVAQPLPAGVASKLGDAPSTQALGAWR</sequence>
<name>A0A1H2NGA5_9ACTN</name>
<accession>A0A1H2NGA5</accession>
<dbReference type="Gene3D" id="2.160.20.10">
    <property type="entry name" value="Single-stranded right-handed beta-helix, Pectin lyase-like"/>
    <property type="match status" value="2"/>
</dbReference>
<feature type="compositionally biased region" description="Polar residues" evidence="2">
    <location>
        <begin position="233"/>
        <end position="244"/>
    </location>
</feature>
<evidence type="ECO:0000256" key="2">
    <source>
        <dbReference type="SAM" id="MobiDB-lite"/>
    </source>
</evidence>
<dbReference type="InterPro" id="IPR006626">
    <property type="entry name" value="PbH1"/>
</dbReference>
<evidence type="ECO:0000256" key="3">
    <source>
        <dbReference type="SAM" id="SignalP"/>
    </source>
</evidence>
<feature type="chain" id="PRO_5009281530" description="Parallel beta-helix repeat (Two copies)" evidence="3">
    <location>
        <begin position="36"/>
        <end position="854"/>
    </location>
</feature>
<gene>
    <name evidence="6" type="ORF">SAMN04488544_3969</name>
</gene>
<feature type="region of interest" description="Disordered" evidence="2">
    <location>
        <begin position="233"/>
        <end position="305"/>
    </location>
</feature>
<feature type="signal peptide" evidence="3">
    <location>
        <begin position="1"/>
        <end position="35"/>
    </location>
</feature>
<feature type="domain" description="Right handed beta helix" evidence="5">
    <location>
        <begin position="520"/>
        <end position="678"/>
    </location>
</feature>
<feature type="compositionally biased region" description="Low complexity" evidence="2">
    <location>
        <begin position="259"/>
        <end position="291"/>
    </location>
</feature>
<feature type="region of interest" description="Disordered" evidence="2">
    <location>
        <begin position="47"/>
        <end position="68"/>
    </location>
</feature>
<dbReference type="EMBL" id="LT629799">
    <property type="protein sequence ID" value="SDV04404.1"/>
    <property type="molecule type" value="Genomic_DNA"/>
</dbReference>
<proteinExistence type="predicted"/>
<feature type="compositionally biased region" description="Pro residues" evidence="2">
    <location>
        <begin position="246"/>
        <end position="258"/>
    </location>
</feature>
<feature type="domain" description="DUF1565" evidence="4">
    <location>
        <begin position="321"/>
        <end position="359"/>
    </location>
</feature>
<dbReference type="RefSeq" id="WP_091078537.1">
    <property type="nucleotide sequence ID" value="NZ_LT629799.1"/>
</dbReference>
<keyword evidence="1" id="KW-0677">Repeat</keyword>
<dbReference type="AlphaFoldDB" id="A0A1H2NGA5"/>
<keyword evidence="7" id="KW-1185">Reference proteome</keyword>
<dbReference type="STRING" id="546874.SAMN04488544_3969"/>
<dbReference type="SMART" id="SM00710">
    <property type="entry name" value="PbH1"/>
    <property type="match status" value="4"/>
</dbReference>
<evidence type="ECO:0000259" key="5">
    <source>
        <dbReference type="Pfam" id="PF13229"/>
    </source>
</evidence>
<dbReference type="SUPFAM" id="SSF51126">
    <property type="entry name" value="Pectin lyase-like"/>
    <property type="match status" value="2"/>
</dbReference>
<organism evidence="6 7">
    <name type="scientific">Microlunatus sagamiharensis</name>
    <dbReference type="NCBI Taxonomy" id="546874"/>
    <lineage>
        <taxon>Bacteria</taxon>
        <taxon>Bacillati</taxon>
        <taxon>Actinomycetota</taxon>
        <taxon>Actinomycetes</taxon>
        <taxon>Propionibacteriales</taxon>
        <taxon>Propionibacteriaceae</taxon>
        <taxon>Microlunatus</taxon>
    </lineage>
</organism>
<dbReference type="InterPro" id="IPR051550">
    <property type="entry name" value="SCF-Subunits/Alg-Epimerases"/>
</dbReference>
<dbReference type="OrthoDB" id="9807425at2"/>